<sequence length="67" mass="7957">MITNPILEEKYKVQRKLDEEAGYDVRRYIENVHTLTLDVEDKYGFKFKYGHIHSARIEPLKDESKSA</sequence>
<gene>
    <name evidence="1" type="ORF">ETSY1_16950</name>
</gene>
<accession>W4LLN2</accession>
<keyword evidence="2" id="KW-1185">Reference proteome</keyword>
<proteinExistence type="predicted"/>
<comment type="caution">
    <text evidence="1">The sequence shown here is derived from an EMBL/GenBank/DDBJ whole genome shotgun (WGS) entry which is preliminary data.</text>
</comment>
<evidence type="ECO:0000313" key="1">
    <source>
        <dbReference type="EMBL" id="ETW98882.1"/>
    </source>
</evidence>
<organism evidence="1 2">
    <name type="scientific">Entotheonella factor</name>
    <dbReference type="NCBI Taxonomy" id="1429438"/>
    <lineage>
        <taxon>Bacteria</taxon>
        <taxon>Pseudomonadati</taxon>
        <taxon>Nitrospinota/Tectimicrobiota group</taxon>
        <taxon>Candidatus Tectimicrobiota</taxon>
        <taxon>Candidatus Entotheonellia</taxon>
        <taxon>Candidatus Entotheonellales</taxon>
        <taxon>Candidatus Entotheonellaceae</taxon>
        <taxon>Candidatus Entotheonella</taxon>
    </lineage>
</organism>
<dbReference type="Proteomes" id="UP000019141">
    <property type="component" value="Unassembled WGS sequence"/>
</dbReference>
<name>W4LLN2_ENTF1</name>
<dbReference type="EMBL" id="AZHW01000508">
    <property type="protein sequence ID" value="ETW98882.1"/>
    <property type="molecule type" value="Genomic_DNA"/>
</dbReference>
<dbReference type="AlphaFoldDB" id="W4LLN2"/>
<protein>
    <submittedName>
        <fullName evidence="1">Uncharacterized protein</fullName>
    </submittedName>
</protein>
<dbReference type="HOGENOM" id="CLU_2804417_0_0_7"/>
<evidence type="ECO:0000313" key="2">
    <source>
        <dbReference type="Proteomes" id="UP000019141"/>
    </source>
</evidence>
<reference evidence="1 2" key="1">
    <citation type="journal article" date="2014" name="Nature">
        <title>An environmental bacterial taxon with a large and distinct metabolic repertoire.</title>
        <authorList>
            <person name="Wilson M.C."/>
            <person name="Mori T."/>
            <person name="Ruckert C."/>
            <person name="Uria A.R."/>
            <person name="Helf M.J."/>
            <person name="Takada K."/>
            <person name="Gernert C."/>
            <person name="Steffens U.A."/>
            <person name="Heycke N."/>
            <person name="Schmitt S."/>
            <person name="Rinke C."/>
            <person name="Helfrich E.J."/>
            <person name="Brachmann A.O."/>
            <person name="Gurgui C."/>
            <person name="Wakimoto T."/>
            <person name="Kracht M."/>
            <person name="Crusemann M."/>
            <person name="Hentschel U."/>
            <person name="Abe I."/>
            <person name="Matsunaga S."/>
            <person name="Kalinowski J."/>
            <person name="Takeyama H."/>
            <person name="Piel J."/>
        </authorList>
    </citation>
    <scope>NUCLEOTIDE SEQUENCE [LARGE SCALE GENOMIC DNA]</scope>
    <source>
        <strain evidence="2">TSY1</strain>
    </source>
</reference>